<keyword evidence="1" id="KW-0812">Transmembrane</keyword>
<name>A0A1G2T3F7_9BACT</name>
<protein>
    <submittedName>
        <fullName evidence="2">Uncharacterized protein</fullName>
    </submittedName>
</protein>
<feature type="transmembrane region" description="Helical" evidence="1">
    <location>
        <begin position="53"/>
        <end position="76"/>
    </location>
</feature>
<sequence>MDMNEILRRFNIYLFVFLLLWVLTVYSTILTAAGCIVVIGVAGWQYWRGKLDFLNLCLYVAVFAVLGAPGFFLFWFA</sequence>
<feature type="transmembrane region" description="Helical" evidence="1">
    <location>
        <begin position="12"/>
        <end position="41"/>
    </location>
</feature>
<evidence type="ECO:0000256" key="1">
    <source>
        <dbReference type="SAM" id="Phobius"/>
    </source>
</evidence>
<keyword evidence="1" id="KW-0472">Membrane</keyword>
<dbReference type="EMBL" id="MHVJ01000005">
    <property type="protein sequence ID" value="OHA91826.1"/>
    <property type="molecule type" value="Genomic_DNA"/>
</dbReference>
<gene>
    <name evidence="2" type="ORF">A2758_03315</name>
</gene>
<proteinExistence type="predicted"/>
<evidence type="ECO:0000313" key="3">
    <source>
        <dbReference type="Proteomes" id="UP000178612"/>
    </source>
</evidence>
<reference evidence="2 3" key="1">
    <citation type="journal article" date="2016" name="Nat. Commun.">
        <title>Thousands of microbial genomes shed light on interconnected biogeochemical processes in an aquifer system.</title>
        <authorList>
            <person name="Anantharaman K."/>
            <person name="Brown C.T."/>
            <person name="Hug L.A."/>
            <person name="Sharon I."/>
            <person name="Castelle C.J."/>
            <person name="Probst A.J."/>
            <person name="Thomas B.C."/>
            <person name="Singh A."/>
            <person name="Wilkins M.J."/>
            <person name="Karaoz U."/>
            <person name="Brodie E.L."/>
            <person name="Williams K.H."/>
            <person name="Hubbard S.S."/>
            <person name="Banfield J.F."/>
        </authorList>
    </citation>
    <scope>NUCLEOTIDE SEQUENCE [LARGE SCALE GENOMIC DNA]</scope>
</reference>
<accession>A0A1G2T3F7</accession>
<evidence type="ECO:0000313" key="2">
    <source>
        <dbReference type="EMBL" id="OHA91826.1"/>
    </source>
</evidence>
<organism evidence="2 3">
    <name type="scientific">Candidatus Zambryskibacteria bacterium RIFCSPHIGHO2_01_FULL_49_18</name>
    <dbReference type="NCBI Taxonomy" id="1802740"/>
    <lineage>
        <taxon>Bacteria</taxon>
        <taxon>Candidatus Zambryskiibacteriota</taxon>
    </lineage>
</organism>
<dbReference type="Proteomes" id="UP000178612">
    <property type="component" value="Unassembled WGS sequence"/>
</dbReference>
<dbReference type="AlphaFoldDB" id="A0A1G2T3F7"/>
<comment type="caution">
    <text evidence="2">The sequence shown here is derived from an EMBL/GenBank/DDBJ whole genome shotgun (WGS) entry which is preliminary data.</text>
</comment>
<keyword evidence="1" id="KW-1133">Transmembrane helix</keyword>